<reference evidence="3" key="1">
    <citation type="journal article" date="2014" name="Proc. Natl. Acad. Sci. U.S.A.">
        <title>Extensive sampling of basidiomycete genomes demonstrates inadequacy of the white-rot/brown-rot paradigm for wood decay fungi.</title>
        <authorList>
            <person name="Riley R."/>
            <person name="Salamov A.A."/>
            <person name="Brown D.W."/>
            <person name="Nagy L.G."/>
            <person name="Floudas D."/>
            <person name="Held B.W."/>
            <person name="Levasseur A."/>
            <person name="Lombard V."/>
            <person name="Morin E."/>
            <person name="Otillar R."/>
            <person name="Lindquist E.A."/>
            <person name="Sun H."/>
            <person name="LaButti K.M."/>
            <person name="Schmutz J."/>
            <person name="Jabbour D."/>
            <person name="Luo H."/>
            <person name="Baker S.E."/>
            <person name="Pisabarro A.G."/>
            <person name="Walton J.D."/>
            <person name="Blanchette R.A."/>
            <person name="Henrissat B."/>
            <person name="Martin F."/>
            <person name="Cullen D."/>
            <person name="Hibbett D.S."/>
            <person name="Grigoriev I.V."/>
        </authorList>
    </citation>
    <scope>NUCLEOTIDE SEQUENCE [LARGE SCALE GENOMIC DNA]</scope>
    <source>
        <strain evidence="3">FD-172 SS1</strain>
    </source>
</reference>
<dbReference type="InterPro" id="IPR032675">
    <property type="entry name" value="LRR_dom_sf"/>
</dbReference>
<proteinExistence type="predicted"/>
<dbReference type="Gene3D" id="3.80.10.10">
    <property type="entry name" value="Ribonuclease Inhibitor"/>
    <property type="match status" value="1"/>
</dbReference>
<evidence type="ECO:0000313" key="2">
    <source>
        <dbReference type="EMBL" id="KDQ16982.1"/>
    </source>
</evidence>
<dbReference type="Pfam" id="PF12937">
    <property type="entry name" value="F-box-like"/>
    <property type="match status" value="1"/>
</dbReference>
<dbReference type="PANTHER" id="PTHR13318">
    <property type="entry name" value="PARTNER OF PAIRED, ISOFORM B-RELATED"/>
    <property type="match status" value="1"/>
</dbReference>
<dbReference type="GO" id="GO:0019005">
    <property type="term" value="C:SCF ubiquitin ligase complex"/>
    <property type="evidence" value="ECO:0007669"/>
    <property type="project" value="TreeGrafter"/>
</dbReference>
<evidence type="ECO:0000313" key="3">
    <source>
        <dbReference type="Proteomes" id="UP000027195"/>
    </source>
</evidence>
<protein>
    <recommendedName>
        <fullName evidence="1">F-box domain-containing protein</fullName>
    </recommendedName>
</protein>
<dbReference type="SUPFAM" id="SSF81383">
    <property type="entry name" value="F-box domain"/>
    <property type="match status" value="1"/>
</dbReference>
<dbReference type="CDD" id="cd09917">
    <property type="entry name" value="F-box_SF"/>
    <property type="match status" value="1"/>
</dbReference>
<keyword evidence="3" id="KW-1185">Reference proteome</keyword>
<dbReference type="InterPro" id="IPR001810">
    <property type="entry name" value="F-box_dom"/>
</dbReference>
<dbReference type="GO" id="GO:0031146">
    <property type="term" value="P:SCF-dependent proteasomal ubiquitin-dependent protein catabolic process"/>
    <property type="evidence" value="ECO:0007669"/>
    <property type="project" value="TreeGrafter"/>
</dbReference>
<dbReference type="InParanoid" id="A0A067MYL0"/>
<accession>A0A067MYL0</accession>
<dbReference type="PROSITE" id="PS50181">
    <property type="entry name" value="FBOX"/>
    <property type="match status" value="1"/>
</dbReference>
<gene>
    <name evidence="2" type="ORF">BOTBODRAFT_221872</name>
</gene>
<dbReference type="OrthoDB" id="3063971at2759"/>
<sequence length="600" mass="66929">MLRSNTGAGAQPDTRIAQHSIRRLPLEVLLELFVVFQQLDPRPSHLLRISHVCRQWRQLIHGFSRFWSGLDLCVSNPEIDLQAAYWLERAGQQLLCISIRHDGSNEPDGIISKSTLLRLVHILRPSVPRWVSFLAQFLPSYAELFFEECRGPASRLRLFSIELVGPVYDHDILMPKSILLGSDPDTTPNASNEVWVHAIRCIPIFAPLGSRVTDLQLHIGGPIGFVSADDLLAMISSCPNITRLHLIGPRGQTLSEPLREESVVLPHLVELEIKCIREVDFLLRHTTFPTLRSLVLMGFEWCSEIVDILDHVFRTCESLAAVELRHGFDEGFSPGAISSNPIVATSLVKFHMDVDPIALPLLRLLVIPNVRDLDIRNAPFEIVHWLCSHSNFLHAASFSAISHLPPPHQITSFPTLASLYISDTPQLLDHVQTPRLENLTVCGVSNRSSHLKSSLRSLIERSGPALLTLQLTHLVVADRDLVWCLQRLPLITRLDITACSVTDTLLRSLSTPISTEQGTEWLLPRLKSIVLAGNSHMTPSGVIVFLKSRNSPHHLETNSTRPPRVASDVTFAASAHVEEGAMAEIRVSSLPPLSLRRLQL</sequence>
<dbReference type="HOGENOM" id="CLU_019609_0_0_1"/>
<dbReference type="InterPro" id="IPR036047">
    <property type="entry name" value="F-box-like_dom_sf"/>
</dbReference>
<evidence type="ECO:0000259" key="1">
    <source>
        <dbReference type="PROSITE" id="PS50181"/>
    </source>
</evidence>
<name>A0A067MYL0_BOTB1</name>
<dbReference type="Proteomes" id="UP000027195">
    <property type="component" value="Unassembled WGS sequence"/>
</dbReference>
<dbReference type="Gene3D" id="1.20.1280.50">
    <property type="match status" value="1"/>
</dbReference>
<organism evidence="2 3">
    <name type="scientific">Botryobasidium botryosum (strain FD-172 SS1)</name>
    <dbReference type="NCBI Taxonomy" id="930990"/>
    <lineage>
        <taxon>Eukaryota</taxon>
        <taxon>Fungi</taxon>
        <taxon>Dikarya</taxon>
        <taxon>Basidiomycota</taxon>
        <taxon>Agaricomycotina</taxon>
        <taxon>Agaricomycetes</taxon>
        <taxon>Cantharellales</taxon>
        <taxon>Botryobasidiaceae</taxon>
        <taxon>Botryobasidium</taxon>
    </lineage>
</organism>
<feature type="domain" description="F-box" evidence="1">
    <location>
        <begin position="18"/>
        <end position="70"/>
    </location>
</feature>
<dbReference type="EMBL" id="KL198025">
    <property type="protein sequence ID" value="KDQ16982.1"/>
    <property type="molecule type" value="Genomic_DNA"/>
</dbReference>
<dbReference type="SUPFAM" id="SSF52047">
    <property type="entry name" value="RNI-like"/>
    <property type="match status" value="1"/>
</dbReference>
<dbReference type="AlphaFoldDB" id="A0A067MYL0"/>